<feature type="domain" description="Transposase IS116/IS110/IS902 C-terminal" evidence="4">
    <location>
        <begin position="153"/>
        <end position="231"/>
    </location>
</feature>
<dbReference type="GO" id="GO:0003677">
    <property type="term" value="F:DNA binding"/>
    <property type="evidence" value="ECO:0007669"/>
    <property type="project" value="InterPro"/>
</dbReference>
<evidence type="ECO:0000313" key="6">
    <source>
        <dbReference type="Proteomes" id="UP000006798"/>
    </source>
</evidence>
<evidence type="ECO:0000313" key="5">
    <source>
        <dbReference type="EMBL" id="AEI79243.1"/>
    </source>
</evidence>
<dbReference type="EMBL" id="CP002878">
    <property type="protein sequence ID" value="AEI79243.1"/>
    <property type="molecule type" value="Genomic_DNA"/>
</dbReference>
<sequence length="315" mass="34653">MGAQDPKFGDQATLLNPRYVRSFVRTNKTDAADARAIWTAALQPGMPSVPVKTEAQQALLGSHRIRSELVDTRTRRVNQLRGLLGEFGLHFTAGRHAGLAEIRARREEIENAVPPVLWSALARQLDEIRREDEQILEIEREIANWLRSHPAGQTVEEIPGIGPITASALVATMGSAQAFRSGRAFAASLGLVPRQSGSGGKVQLGGISKRGDPYLRRLLIHGARIVLTRSRKRPAWAEALLARRPTPLGHQARHERLGRSQLLPSRPQSYHRTRPDIGPQPIPNTSKHLTQTLASGRCSYKGSKPAGSGERHFHT</sequence>
<dbReference type="InterPro" id="IPR003346">
    <property type="entry name" value="Transposase_20"/>
</dbReference>
<gene>
    <name evidence="5" type="ordered locus">CNE_2c02570</name>
</gene>
<organism evidence="5 6">
    <name type="scientific">Cupriavidus necator (strain ATCC 43291 / DSM 13513 / CCUG 52238 / LMG 8453 / N-1)</name>
    <name type="common">Ralstonia eutropha</name>
    <dbReference type="NCBI Taxonomy" id="1042878"/>
    <lineage>
        <taxon>Bacteria</taxon>
        <taxon>Pseudomonadati</taxon>
        <taxon>Pseudomonadota</taxon>
        <taxon>Betaproteobacteria</taxon>
        <taxon>Burkholderiales</taxon>
        <taxon>Burkholderiaceae</taxon>
        <taxon>Cupriavidus</taxon>
    </lineage>
</organism>
<evidence type="ECO:0000259" key="4">
    <source>
        <dbReference type="Pfam" id="PF02371"/>
    </source>
</evidence>
<dbReference type="PANTHER" id="PTHR33055:SF3">
    <property type="entry name" value="PUTATIVE TRANSPOSASE FOR IS117-RELATED"/>
    <property type="match status" value="1"/>
</dbReference>
<dbReference type="Proteomes" id="UP000006798">
    <property type="component" value="Chromosome 2"/>
</dbReference>
<reference evidence="5 6" key="1">
    <citation type="journal article" date="2011" name="J. Bacteriol.">
        <title>Complete genome sequence of the type strain Cupriavidus necator N-1.</title>
        <authorList>
            <person name="Poehlein A."/>
            <person name="Kusian B."/>
            <person name="Friedrich B."/>
            <person name="Daniel R."/>
            <person name="Bowien B."/>
        </authorList>
    </citation>
    <scope>NUCLEOTIDE SEQUENCE [LARGE SCALE GENOMIC DNA]</scope>
    <source>
        <strain evidence="6">ATCC 43291 / DSM 13513 / CCUG 52238 / LMG 8453 / N-1</strain>
    </source>
</reference>
<feature type="domain" description="Transposase IS110-like N-terminal" evidence="3">
    <location>
        <begin position="17"/>
        <end position="86"/>
    </location>
</feature>
<dbReference type="InterPro" id="IPR002525">
    <property type="entry name" value="Transp_IS110-like_N"/>
</dbReference>
<keyword evidence="1" id="KW-0175">Coiled coil</keyword>
<dbReference type="AlphaFoldDB" id="F8GPG1"/>
<accession>F8GPG1</accession>
<dbReference type="InterPro" id="IPR047650">
    <property type="entry name" value="Transpos_IS110"/>
</dbReference>
<dbReference type="PANTHER" id="PTHR33055">
    <property type="entry name" value="TRANSPOSASE FOR INSERTION SEQUENCE ELEMENT IS1111A"/>
    <property type="match status" value="1"/>
</dbReference>
<evidence type="ECO:0000256" key="2">
    <source>
        <dbReference type="SAM" id="MobiDB-lite"/>
    </source>
</evidence>
<dbReference type="GO" id="GO:0006313">
    <property type="term" value="P:DNA transposition"/>
    <property type="evidence" value="ECO:0007669"/>
    <property type="project" value="InterPro"/>
</dbReference>
<evidence type="ECO:0000256" key="1">
    <source>
        <dbReference type="SAM" id="Coils"/>
    </source>
</evidence>
<dbReference type="Pfam" id="PF01548">
    <property type="entry name" value="DEDD_Tnp_IS110"/>
    <property type="match status" value="1"/>
</dbReference>
<dbReference type="GO" id="GO:0004803">
    <property type="term" value="F:transposase activity"/>
    <property type="evidence" value="ECO:0007669"/>
    <property type="project" value="InterPro"/>
</dbReference>
<proteinExistence type="predicted"/>
<dbReference type="KEGG" id="cnc:CNE_2c02570"/>
<protein>
    <submittedName>
        <fullName evidence="5">Transposase IS110 family</fullName>
    </submittedName>
</protein>
<evidence type="ECO:0000259" key="3">
    <source>
        <dbReference type="Pfam" id="PF01548"/>
    </source>
</evidence>
<feature type="region of interest" description="Disordered" evidence="2">
    <location>
        <begin position="247"/>
        <end position="287"/>
    </location>
</feature>
<dbReference type="Pfam" id="PF02371">
    <property type="entry name" value="Transposase_20"/>
    <property type="match status" value="1"/>
</dbReference>
<feature type="coiled-coil region" evidence="1">
    <location>
        <begin position="121"/>
        <end position="148"/>
    </location>
</feature>
<dbReference type="HOGENOM" id="CLU_036902_3_1_4"/>
<name>F8GPG1_CUPNN</name>
<dbReference type="NCBIfam" id="NF033542">
    <property type="entry name" value="transpos_IS110"/>
    <property type="match status" value="1"/>
</dbReference>